<sequence>MCYEHVDEDGERRRIRVAEDVDPSEPDAIQEVERDGREFDAKVPELPPPGTGERYNDCGEESPLLMCPNCGEVTAVGRTCRRSRCPRCWQAWDFQRALDAGTAIEGERR</sequence>
<gene>
    <name evidence="2" type="ORF">C451_00110</name>
</gene>
<protein>
    <submittedName>
        <fullName evidence="2">Uncharacterized protein</fullName>
    </submittedName>
</protein>
<dbReference type="Proteomes" id="UP000011680">
    <property type="component" value="Unassembled WGS sequence"/>
</dbReference>
<dbReference type="OrthoDB" id="271867at2157"/>
<dbReference type="AlphaFoldDB" id="M0NG80"/>
<organism evidence="2 3">
    <name type="scientific">Halococcus thailandensis JCM 13552</name>
    <dbReference type="NCBI Taxonomy" id="1227457"/>
    <lineage>
        <taxon>Archaea</taxon>
        <taxon>Methanobacteriati</taxon>
        <taxon>Methanobacteriota</taxon>
        <taxon>Stenosarchaea group</taxon>
        <taxon>Halobacteria</taxon>
        <taxon>Halobacteriales</taxon>
        <taxon>Halococcaceae</taxon>
        <taxon>Halococcus</taxon>
    </lineage>
</organism>
<proteinExistence type="predicted"/>
<keyword evidence="3" id="KW-1185">Reference proteome</keyword>
<evidence type="ECO:0000313" key="3">
    <source>
        <dbReference type="Proteomes" id="UP000011680"/>
    </source>
</evidence>
<feature type="non-terminal residue" evidence="2">
    <location>
        <position position="109"/>
    </location>
</feature>
<dbReference type="RefSeq" id="WP_007736330.1">
    <property type="nucleotide sequence ID" value="NZ_AOMF01000011.1"/>
</dbReference>
<accession>M0NG80</accession>
<evidence type="ECO:0000313" key="2">
    <source>
        <dbReference type="EMBL" id="EMA56861.1"/>
    </source>
</evidence>
<dbReference type="EMBL" id="AOMF01000011">
    <property type="protein sequence ID" value="EMA56861.1"/>
    <property type="molecule type" value="Genomic_DNA"/>
</dbReference>
<comment type="caution">
    <text evidence="2">The sequence shown here is derived from an EMBL/GenBank/DDBJ whole genome shotgun (WGS) entry which is preliminary data.</text>
</comment>
<feature type="compositionally biased region" description="Basic and acidic residues" evidence="1">
    <location>
        <begin position="10"/>
        <end position="19"/>
    </location>
</feature>
<name>M0NG80_9EURY</name>
<feature type="region of interest" description="Disordered" evidence="1">
    <location>
        <begin position="1"/>
        <end position="27"/>
    </location>
</feature>
<reference evidence="2 3" key="1">
    <citation type="journal article" date="2014" name="PLoS Genet.">
        <title>Phylogenetically driven sequencing of extremely halophilic archaea reveals strategies for static and dynamic osmo-response.</title>
        <authorList>
            <person name="Becker E.A."/>
            <person name="Seitzer P.M."/>
            <person name="Tritt A."/>
            <person name="Larsen D."/>
            <person name="Krusor M."/>
            <person name="Yao A.I."/>
            <person name="Wu D."/>
            <person name="Madern D."/>
            <person name="Eisen J.A."/>
            <person name="Darling A.E."/>
            <person name="Facciotti M.T."/>
        </authorList>
    </citation>
    <scope>NUCLEOTIDE SEQUENCE [LARGE SCALE GENOMIC DNA]</scope>
    <source>
        <strain evidence="2 3">JCM 13552</strain>
    </source>
</reference>
<evidence type="ECO:0000256" key="1">
    <source>
        <dbReference type="SAM" id="MobiDB-lite"/>
    </source>
</evidence>